<gene>
    <name evidence="1" type="ORF">EPUS_08681</name>
</gene>
<dbReference type="AlphaFoldDB" id="U1I4R8"/>
<protein>
    <submittedName>
        <fullName evidence="1">Uncharacterized protein</fullName>
    </submittedName>
</protein>
<dbReference type="RefSeq" id="XP_007785565.1">
    <property type="nucleotide sequence ID" value="XM_007787375.1"/>
</dbReference>
<sequence>MVVVKYRNASADPGDSDGESIRAIQKHSSLWVVSYIGAVTDPSVPLDARLRDDGKTKAMVVGLLHSIDKSLRRLDAFNPAVEQEKKIV</sequence>
<proteinExistence type="predicted"/>
<dbReference type="OrthoDB" id="10520151at2759"/>
<dbReference type="GeneID" id="19243528"/>
<dbReference type="EMBL" id="KE720660">
    <property type="protein sequence ID" value="ERF77114.1"/>
    <property type="molecule type" value="Genomic_DNA"/>
</dbReference>
<organism evidence="1 2">
    <name type="scientific">Endocarpon pusillum (strain Z07020 / HMAS-L-300199)</name>
    <name type="common">Lichen-forming fungus</name>
    <dbReference type="NCBI Taxonomy" id="1263415"/>
    <lineage>
        <taxon>Eukaryota</taxon>
        <taxon>Fungi</taxon>
        <taxon>Dikarya</taxon>
        <taxon>Ascomycota</taxon>
        <taxon>Pezizomycotina</taxon>
        <taxon>Eurotiomycetes</taxon>
        <taxon>Chaetothyriomycetidae</taxon>
        <taxon>Verrucariales</taxon>
        <taxon>Verrucariaceae</taxon>
        <taxon>Endocarpon</taxon>
    </lineage>
</organism>
<accession>U1I4R8</accession>
<name>U1I4R8_ENDPU</name>
<evidence type="ECO:0000313" key="2">
    <source>
        <dbReference type="Proteomes" id="UP000019373"/>
    </source>
</evidence>
<dbReference type="HOGENOM" id="CLU_2469070_0_0_1"/>
<dbReference type="Proteomes" id="UP000019373">
    <property type="component" value="Unassembled WGS sequence"/>
</dbReference>
<reference evidence="2" key="1">
    <citation type="journal article" date="2014" name="BMC Genomics">
        <title>Genome characteristics reveal the impact of lichenization on lichen-forming fungus Endocarpon pusillum Hedwig (Verrucariales, Ascomycota).</title>
        <authorList>
            <person name="Wang Y.-Y."/>
            <person name="Liu B."/>
            <person name="Zhang X.-Y."/>
            <person name="Zhou Q.-M."/>
            <person name="Zhang T."/>
            <person name="Li H."/>
            <person name="Yu Y.-F."/>
            <person name="Zhang X.-L."/>
            <person name="Hao X.-Y."/>
            <person name="Wang M."/>
            <person name="Wang L."/>
            <person name="Wei J.-C."/>
        </authorList>
    </citation>
    <scope>NUCLEOTIDE SEQUENCE [LARGE SCALE GENOMIC DNA]</scope>
    <source>
        <strain evidence="2">Z07020 / HMAS-L-300199</strain>
    </source>
</reference>
<keyword evidence="2" id="KW-1185">Reference proteome</keyword>
<evidence type="ECO:0000313" key="1">
    <source>
        <dbReference type="EMBL" id="ERF77114.1"/>
    </source>
</evidence>